<dbReference type="InterPro" id="IPR019261">
    <property type="entry name" value="PARG_cat_microbial"/>
</dbReference>
<dbReference type="PANTHER" id="PTHR35596:SF1">
    <property type="entry name" value="MICROBIAL-TYPE PARG CATALYTIC DOMAIN-CONTAINING PROTEIN"/>
    <property type="match status" value="1"/>
</dbReference>
<dbReference type="SUPFAM" id="SSF52949">
    <property type="entry name" value="Macro domain-like"/>
    <property type="match status" value="1"/>
</dbReference>
<dbReference type="PIRSF" id="PIRSF014899">
    <property type="entry name" value="UCP014899"/>
    <property type="match status" value="1"/>
</dbReference>
<dbReference type="Pfam" id="PF10021">
    <property type="entry name" value="PARG_cat_microb"/>
    <property type="match status" value="1"/>
</dbReference>
<name>A0ABR7L7T7_9PSEU</name>
<evidence type="ECO:0000259" key="1">
    <source>
        <dbReference type="Pfam" id="PF10021"/>
    </source>
</evidence>
<protein>
    <submittedName>
        <fullName evidence="2">TIGR02452 family protein</fullName>
    </submittedName>
</protein>
<evidence type="ECO:0000313" key="2">
    <source>
        <dbReference type="EMBL" id="MBC6448754.1"/>
    </source>
</evidence>
<dbReference type="EMBL" id="JABVED010000008">
    <property type="protein sequence ID" value="MBC6448754.1"/>
    <property type="molecule type" value="Genomic_DNA"/>
</dbReference>
<dbReference type="Proteomes" id="UP000734823">
    <property type="component" value="Unassembled WGS sequence"/>
</dbReference>
<organism evidence="2 3">
    <name type="scientific">Actinokineospora xionganensis</name>
    <dbReference type="NCBI Taxonomy" id="2684470"/>
    <lineage>
        <taxon>Bacteria</taxon>
        <taxon>Bacillati</taxon>
        <taxon>Actinomycetota</taxon>
        <taxon>Actinomycetes</taxon>
        <taxon>Pseudonocardiales</taxon>
        <taxon>Pseudonocardiaceae</taxon>
        <taxon>Actinokineospora</taxon>
    </lineage>
</organism>
<keyword evidence="3" id="KW-1185">Reference proteome</keyword>
<dbReference type="InterPro" id="IPR012664">
    <property type="entry name" value="CHP02452"/>
</dbReference>
<sequence>MRARLREIARSTEDIVHTGHYRSPLGREVTFAAELAIALAGTRLYGPDPVPVPRLDHDRPTRVEVTGEGSIQAAHRLSAKPDPLAVLNFASARNPGGGYLNGAQAQEEALCRDSALYTTLLRAPEFYAHHRASRDAFYTDRVIHSPGVPVFRDSQGELLETPFTAGFLTSPAPNAGVIRRESPDEAHRIPAVLASRAERILEVAAANDYRRLVLGAWGCGVFQNDPALVAGTFRDLLTGRFAGHFDEVVFAVLDRTGAVRETFARTFA</sequence>
<dbReference type="InterPro" id="IPR043472">
    <property type="entry name" value="Macro_dom-like"/>
</dbReference>
<gene>
    <name evidence="2" type="ORF">GPZ80_16400</name>
</gene>
<comment type="caution">
    <text evidence="2">The sequence shown here is derived from an EMBL/GenBank/DDBJ whole genome shotgun (WGS) entry which is preliminary data.</text>
</comment>
<reference evidence="2 3" key="1">
    <citation type="submission" date="2020-06" db="EMBL/GenBank/DDBJ databases">
        <title>Actinokineospora xiongansis sp. nov., isolated from soil of Baiyangdian.</title>
        <authorList>
            <person name="Zhang X."/>
        </authorList>
    </citation>
    <scope>NUCLEOTIDE SEQUENCE [LARGE SCALE GENOMIC DNA]</scope>
    <source>
        <strain evidence="2 3">HBU206404</strain>
    </source>
</reference>
<dbReference type="RefSeq" id="WP_187221221.1">
    <property type="nucleotide sequence ID" value="NZ_JABVED010000008.1"/>
</dbReference>
<feature type="domain" description="Microbial-type PARG catalytic" evidence="1">
    <location>
        <begin position="9"/>
        <end position="153"/>
    </location>
</feature>
<dbReference type="Gene3D" id="3.40.220.10">
    <property type="entry name" value="Leucine Aminopeptidase, subunit E, domain 1"/>
    <property type="match status" value="1"/>
</dbReference>
<dbReference type="NCBIfam" id="TIGR02452">
    <property type="entry name" value="TIGR02452 family protein"/>
    <property type="match status" value="1"/>
</dbReference>
<proteinExistence type="predicted"/>
<dbReference type="PANTHER" id="PTHR35596">
    <property type="entry name" value="DUF2263 DOMAIN-CONTAINING PROTEIN"/>
    <property type="match status" value="1"/>
</dbReference>
<evidence type="ECO:0000313" key="3">
    <source>
        <dbReference type="Proteomes" id="UP000734823"/>
    </source>
</evidence>
<accession>A0ABR7L7T7</accession>